<accession>A0A2T6BHR9</accession>
<dbReference type="RefSeq" id="WP_107843882.1">
    <property type="nucleotide sequence ID" value="NZ_QBKS01000001.1"/>
</dbReference>
<organism evidence="2 3">
    <name type="scientific">Litoreibacter ponti</name>
    <dbReference type="NCBI Taxonomy" id="1510457"/>
    <lineage>
        <taxon>Bacteria</taxon>
        <taxon>Pseudomonadati</taxon>
        <taxon>Pseudomonadota</taxon>
        <taxon>Alphaproteobacteria</taxon>
        <taxon>Rhodobacterales</taxon>
        <taxon>Roseobacteraceae</taxon>
        <taxon>Litoreibacter</taxon>
    </lineage>
</organism>
<dbReference type="OrthoDB" id="5295305at2"/>
<gene>
    <name evidence="2" type="ORF">C8N43_0246</name>
</gene>
<dbReference type="GO" id="GO:1990189">
    <property type="term" value="F:protein N-terminal-serine acetyltransferase activity"/>
    <property type="evidence" value="ECO:0007669"/>
    <property type="project" value="TreeGrafter"/>
</dbReference>
<dbReference type="Proteomes" id="UP000243978">
    <property type="component" value="Unassembled WGS sequence"/>
</dbReference>
<proteinExistence type="predicted"/>
<protein>
    <submittedName>
        <fullName evidence="2">RimJ/RimL family protein N-acetyltransferase</fullName>
    </submittedName>
</protein>
<evidence type="ECO:0000259" key="1">
    <source>
        <dbReference type="PROSITE" id="PS51186"/>
    </source>
</evidence>
<dbReference type="GO" id="GO:0008999">
    <property type="term" value="F:protein-N-terminal-alanine acetyltransferase activity"/>
    <property type="evidence" value="ECO:0007669"/>
    <property type="project" value="TreeGrafter"/>
</dbReference>
<dbReference type="InterPro" id="IPR000182">
    <property type="entry name" value="GNAT_dom"/>
</dbReference>
<dbReference type="PANTHER" id="PTHR43441:SF2">
    <property type="entry name" value="FAMILY ACETYLTRANSFERASE, PUTATIVE (AFU_ORTHOLOGUE AFUA_7G00850)-RELATED"/>
    <property type="match status" value="1"/>
</dbReference>
<evidence type="ECO:0000313" key="3">
    <source>
        <dbReference type="Proteomes" id="UP000243978"/>
    </source>
</evidence>
<keyword evidence="3" id="KW-1185">Reference proteome</keyword>
<dbReference type="PROSITE" id="PS51186">
    <property type="entry name" value="GNAT"/>
    <property type="match status" value="1"/>
</dbReference>
<dbReference type="PANTHER" id="PTHR43441">
    <property type="entry name" value="RIBOSOMAL-PROTEIN-SERINE ACETYLTRANSFERASE"/>
    <property type="match status" value="1"/>
</dbReference>
<feature type="domain" description="N-acetyltransferase" evidence="1">
    <location>
        <begin position="24"/>
        <end position="178"/>
    </location>
</feature>
<dbReference type="InterPro" id="IPR016181">
    <property type="entry name" value="Acyl_CoA_acyltransferase"/>
</dbReference>
<keyword evidence="2" id="KW-0808">Transferase</keyword>
<comment type="caution">
    <text evidence="2">The sequence shown here is derived from an EMBL/GenBank/DDBJ whole genome shotgun (WGS) entry which is preliminary data.</text>
</comment>
<evidence type="ECO:0000313" key="2">
    <source>
        <dbReference type="EMBL" id="PTX55607.1"/>
    </source>
</evidence>
<sequence>MLGTRAPRTHWDFPEKRSIAGRYMLLEPLSLAHAEPLFKLAQAAPDSFTYLRYGPFAQLDALREILADLTTREDQPFWAVINSDGTPQGWLSICDVSQTDGAFEIGSIWFAPALQGTPAAREAIFKLMCLGMDDLAYERLVWRCQAQNARSMQAAVNLGFEPEGIWRRAAIVDGWQRDVAWFSILRDTWPACRAALEAWLDPGNFDAQGRQIKRLQELRSAA</sequence>
<dbReference type="EMBL" id="QBKS01000001">
    <property type="protein sequence ID" value="PTX55607.1"/>
    <property type="molecule type" value="Genomic_DNA"/>
</dbReference>
<dbReference type="Pfam" id="PF13302">
    <property type="entry name" value="Acetyltransf_3"/>
    <property type="match status" value="1"/>
</dbReference>
<dbReference type="InterPro" id="IPR051908">
    <property type="entry name" value="Ribosomal_N-acetyltransferase"/>
</dbReference>
<dbReference type="SUPFAM" id="SSF55729">
    <property type="entry name" value="Acyl-CoA N-acyltransferases (Nat)"/>
    <property type="match status" value="1"/>
</dbReference>
<reference evidence="2 3" key="1">
    <citation type="submission" date="2018-04" db="EMBL/GenBank/DDBJ databases">
        <title>Genomic Encyclopedia of Archaeal and Bacterial Type Strains, Phase II (KMG-II): from individual species to whole genera.</title>
        <authorList>
            <person name="Goeker M."/>
        </authorList>
    </citation>
    <scope>NUCLEOTIDE SEQUENCE [LARGE SCALE GENOMIC DNA]</scope>
    <source>
        <strain evidence="2 3">DSM 100977</strain>
    </source>
</reference>
<dbReference type="AlphaFoldDB" id="A0A2T6BHR9"/>
<name>A0A2T6BHR9_9RHOB</name>
<dbReference type="Gene3D" id="3.40.630.30">
    <property type="match status" value="1"/>
</dbReference>